<evidence type="ECO:0000313" key="2">
    <source>
        <dbReference type="Proteomes" id="UP000233435"/>
    </source>
</evidence>
<organism evidence="1 2">
    <name type="scientific">Confluentibacter flavum</name>
    <dbReference type="NCBI Taxonomy" id="1909700"/>
    <lineage>
        <taxon>Bacteria</taxon>
        <taxon>Pseudomonadati</taxon>
        <taxon>Bacteroidota</taxon>
        <taxon>Flavobacteriia</taxon>
        <taxon>Flavobacteriales</taxon>
        <taxon>Flavobacteriaceae</taxon>
        <taxon>Confluentibacter</taxon>
    </lineage>
</organism>
<dbReference type="EMBL" id="PJEO01000004">
    <property type="protein sequence ID" value="PKQ46873.1"/>
    <property type="molecule type" value="Genomic_DNA"/>
</dbReference>
<dbReference type="AlphaFoldDB" id="A0A2N3HPF9"/>
<protein>
    <recommendedName>
        <fullName evidence="3">Lipoprotein</fullName>
    </recommendedName>
</protein>
<evidence type="ECO:0000313" key="1">
    <source>
        <dbReference type="EMBL" id="PKQ46873.1"/>
    </source>
</evidence>
<dbReference type="RefSeq" id="WP_106658000.1">
    <property type="nucleotide sequence ID" value="NZ_PJEO01000004.1"/>
</dbReference>
<dbReference type="PROSITE" id="PS51257">
    <property type="entry name" value="PROKAR_LIPOPROTEIN"/>
    <property type="match status" value="1"/>
</dbReference>
<comment type="caution">
    <text evidence="1">The sequence shown here is derived from an EMBL/GenBank/DDBJ whole genome shotgun (WGS) entry which is preliminary data.</text>
</comment>
<reference evidence="1 2" key="1">
    <citation type="submission" date="2017-12" db="EMBL/GenBank/DDBJ databases">
        <title>Confluentibacter flavum sp. nov., isolated from the saline lake.</title>
        <authorList>
            <person name="Yu L."/>
        </authorList>
    </citation>
    <scope>NUCLEOTIDE SEQUENCE [LARGE SCALE GENOMIC DNA]</scope>
    <source>
        <strain evidence="1 2">3B</strain>
    </source>
</reference>
<gene>
    <name evidence="1" type="ORF">CSW08_00750</name>
</gene>
<evidence type="ECO:0008006" key="3">
    <source>
        <dbReference type="Google" id="ProtNLM"/>
    </source>
</evidence>
<sequence length="212" mass="24800">MKKHKPLKYFLTLLITFSLLSCESQVDKNNEKIQSLIYEKVLEINKNYLKCKSDIANSGLATLLSVNRLKEDKKNNLTESKLILKRLDSLNVNFNKTNQALISELKILFDSIKLSEKFNKEKLKIIQDKYEYGINVTKENFEIDSDIIDLSKKIINLLDQSCEFEIIDNQIKFYTQKCVNNYNFYNSHLESSISSAKMKIKMSEFEKNLNEN</sequence>
<keyword evidence="2" id="KW-1185">Reference proteome</keyword>
<name>A0A2N3HPF9_9FLAO</name>
<proteinExistence type="predicted"/>
<dbReference type="Proteomes" id="UP000233435">
    <property type="component" value="Unassembled WGS sequence"/>
</dbReference>
<accession>A0A2N3HPF9</accession>